<dbReference type="InterPro" id="IPR029044">
    <property type="entry name" value="Nucleotide-diphossugar_trans"/>
</dbReference>
<name>A0A2X3C2F2_CLOPF</name>
<proteinExistence type="predicted"/>
<sequence>MINDKVVAVTVTYNRVGTLAKTIEALKEQSYKLEKIIVVDNNSNDEHKNKLKDIEKSNDLVHVIWREDNLGGAGGFHYGVKYALEKYDSDWYWIMDDDAYPTKKCLEELLKEKENLDNIGFLAPAIYGIDNKEYQMYHHKLISENKVNDITAVEKYEDLDKVIEIEANAFVGPLFSKEAVKAVGIPDKGLFIYGDDTEYTYRVSRKLKGYVIKNSIINHQDPPYQGKVVAPESWWKEYYMFRNRFLFIDEFCESDKQKKESISVLKREIHRRILATLIKSHYKGFRKLRLRILKQSIKDGLNLNTGKTIDPATYIKEVKKIRKKLGE</sequence>
<dbReference type="EMBL" id="UAWO01000002">
    <property type="protein sequence ID" value="SQC08297.1"/>
    <property type="molecule type" value="Genomic_DNA"/>
</dbReference>
<dbReference type="PANTHER" id="PTHR43685:SF2">
    <property type="entry name" value="GLYCOSYLTRANSFERASE 2-LIKE DOMAIN-CONTAINING PROTEIN"/>
    <property type="match status" value="1"/>
</dbReference>
<feature type="domain" description="Glycosyltransferase 2-like" evidence="1">
    <location>
        <begin position="9"/>
        <end position="142"/>
    </location>
</feature>
<dbReference type="InterPro" id="IPR001173">
    <property type="entry name" value="Glyco_trans_2-like"/>
</dbReference>
<dbReference type="RefSeq" id="WP_111946016.1">
    <property type="nucleotide sequence ID" value="NZ_CATNYA010000014.1"/>
</dbReference>
<dbReference type="PANTHER" id="PTHR43685">
    <property type="entry name" value="GLYCOSYLTRANSFERASE"/>
    <property type="match status" value="1"/>
</dbReference>
<keyword evidence="2" id="KW-0808">Transferase</keyword>
<protein>
    <submittedName>
        <fullName evidence="2">Putative glycosyltransferase</fullName>
        <ecNumber evidence="2">2.4.1.-</ecNumber>
    </submittedName>
</protein>
<evidence type="ECO:0000313" key="3">
    <source>
        <dbReference type="Proteomes" id="UP000250234"/>
    </source>
</evidence>
<gene>
    <name evidence="2" type="primary">glfT1</name>
    <name evidence="2" type="ORF">NCTC8081_02218</name>
</gene>
<accession>A0A2X3C2F2</accession>
<organism evidence="2 3">
    <name type="scientific">Clostridium perfringens</name>
    <dbReference type="NCBI Taxonomy" id="1502"/>
    <lineage>
        <taxon>Bacteria</taxon>
        <taxon>Bacillati</taxon>
        <taxon>Bacillota</taxon>
        <taxon>Clostridia</taxon>
        <taxon>Eubacteriales</taxon>
        <taxon>Clostridiaceae</taxon>
        <taxon>Clostridium</taxon>
    </lineage>
</organism>
<evidence type="ECO:0000259" key="1">
    <source>
        <dbReference type="Pfam" id="PF00535"/>
    </source>
</evidence>
<dbReference type="GO" id="GO:0016757">
    <property type="term" value="F:glycosyltransferase activity"/>
    <property type="evidence" value="ECO:0007669"/>
    <property type="project" value="UniProtKB-KW"/>
</dbReference>
<dbReference type="InterPro" id="IPR050834">
    <property type="entry name" value="Glycosyltransf_2"/>
</dbReference>
<dbReference type="AlphaFoldDB" id="A0A2X3C2F2"/>
<keyword evidence="2" id="KW-0328">Glycosyltransferase</keyword>
<dbReference type="Proteomes" id="UP000250234">
    <property type="component" value="Unassembled WGS sequence"/>
</dbReference>
<dbReference type="Gene3D" id="3.90.550.10">
    <property type="entry name" value="Spore Coat Polysaccharide Biosynthesis Protein SpsA, Chain A"/>
    <property type="match status" value="1"/>
</dbReference>
<dbReference type="SUPFAM" id="SSF53448">
    <property type="entry name" value="Nucleotide-diphospho-sugar transferases"/>
    <property type="match status" value="1"/>
</dbReference>
<dbReference type="CDD" id="cd04185">
    <property type="entry name" value="GT_2_like_b"/>
    <property type="match status" value="1"/>
</dbReference>
<dbReference type="EC" id="2.4.1.-" evidence="2"/>
<reference evidence="2 3" key="1">
    <citation type="submission" date="2018-06" db="EMBL/GenBank/DDBJ databases">
        <authorList>
            <consortium name="Pathogen Informatics"/>
            <person name="Doyle S."/>
        </authorList>
    </citation>
    <scope>NUCLEOTIDE SEQUENCE [LARGE SCALE GENOMIC DNA]</scope>
    <source>
        <strain evidence="2 3">NCTC8081</strain>
    </source>
</reference>
<dbReference type="Pfam" id="PF00535">
    <property type="entry name" value="Glycos_transf_2"/>
    <property type="match status" value="1"/>
</dbReference>
<evidence type="ECO:0000313" key="2">
    <source>
        <dbReference type="EMBL" id="SQC08297.1"/>
    </source>
</evidence>